<gene>
    <name evidence="1" type="ORF">DERYTH_LOCUS17141</name>
</gene>
<dbReference type="Proteomes" id="UP000789405">
    <property type="component" value="Unassembled WGS sequence"/>
</dbReference>
<dbReference type="OrthoDB" id="10546197at2759"/>
<keyword evidence="2" id="KW-1185">Reference proteome</keyword>
<accession>A0A9N9IYK3</accession>
<comment type="caution">
    <text evidence="1">The sequence shown here is derived from an EMBL/GenBank/DDBJ whole genome shotgun (WGS) entry which is preliminary data.</text>
</comment>
<protein>
    <submittedName>
        <fullName evidence="1">1870_t:CDS:1</fullName>
    </submittedName>
</protein>
<name>A0A9N9IYK3_9GLOM</name>
<dbReference type="EMBL" id="CAJVPY010015827">
    <property type="protein sequence ID" value="CAG8753856.1"/>
    <property type="molecule type" value="Genomic_DNA"/>
</dbReference>
<sequence>DGTTDPKNSTNIEDKLGIENKSDIECEEDSSGIELEVGIEDEFDIEYKEDGSGIELEENTDIISESDNVSKKTDNYQYRHLYQEIF</sequence>
<evidence type="ECO:0000313" key="1">
    <source>
        <dbReference type="EMBL" id="CAG8753856.1"/>
    </source>
</evidence>
<evidence type="ECO:0000313" key="2">
    <source>
        <dbReference type="Proteomes" id="UP000789405"/>
    </source>
</evidence>
<proteinExistence type="predicted"/>
<feature type="non-terminal residue" evidence="1">
    <location>
        <position position="1"/>
    </location>
</feature>
<reference evidence="1" key="1">
    <citation type="submission" date="2021-06" db="EMBL/GenBank/DDBJ databases">
        <authorList>
            <person name="Kallberg Y."/>
            <person name="Tangrot J."/>
            <person name="Rosling A."/>
        </authorList>
    </citation>
    <scope>NUCLEOTIDE SEQUENCE</scope>
    <source>
        <strain evidence="1">MA453B</strain>
    </source>
</reference>
<dbReference type="AlphaFoldDB" id="A0A9N9IYK3"/>
<organism evidence="1 2">
    <name type="scientific">Dentiscutata erythropus</name>
    <dbReference type="NCBI Taxonomy" id="1348616"/>
    <lineage>
        <taxon>Eukaryota</taxon>
        <taxon>Fungi</taxon>
        <taxon>Fungi incertae sedis</taxon>
        <taxon>Mucoromycota</taxon>
        <taxon>Glomeromycotina</taxon>
        <taxon>Glomeromycetes</taxon>
        <taxon>Diversisporales</taxon>
        <taxon>Gigasporaceae</taxon>
        <taxon>Dentiscutata</taxon>
    </lineage>
</organism>